<name>A0A9N9FDN2_9GLOM</name>
<keyword evidence="2" id="KW-1185">Reference proteome</keyword>
<reference evidence="1" key="1">
    <citation type="submission" date="2021-06" db="EMBL/GenBank/DDBJ databases">
        <authorList>
            <person name="Kallberg Y."/>
            <person name="Tangrot J."/>
            <person name="Rosling A."/>
        </authorList>
    </citation>
    <scope>NUCLEOTIDE SEQUENCE</scope>
    <source>
        <strain evidence="1">BR232B</strain>
    </source>
</reference>
<dbReference type="EMBL" id="CAJVPI010000388">
    <property type="protein sequence ID" value="CAG8528522.1"/>
    <property type="molecule type" value="Genomic_DNA"/>
</dbReference>
<sequence>MFKTKESDELELFPTIKEVIKELFPDAPSADVKKYTKQVSNADEYDPLLVIKPNEAWIAAHGWAAYNAVMDRIATYNLTRGRRDENSRCIFHFRDVQELYLVRDTMFANGVIPNAFHVPSTLQPQHAGANNLIPIGRVYIVHKLGSKKSEYGEDTAFFFVQ</sequence>
<dbReference type="AlphaFoldDB" id="A0A9N9FDN2"/>
<proteinExistence type="predicted"/>
<comment type="caution">
    <text evidence="1">The sequence shown here is derived from an EMBL/GenBank/DDBJ whole genome shotgun (WGS) entry which is preliminary data.</text>
</comment>
<accession>A0A9N9FDN2</accession>
<evidence type="ECO:0000313" key="2">
    <source>
        <dbReference type="Proteomes" id="UP000789739"/>
    </source>
</evidence>
<protein>
    <submittedName>
        <fullName evidence="1">7939_t:CDS:1</fullName>
    </submittedName>
</protein>
<dbReference type="Proteomes" id="UP000789739">
    <property type="component" value="Unassembled WGS sequence"/>
</dbReference>
<evidence type="ECO:0000313" key="1">
    <source>
        <dbReference type="EMBL" id="CAG8528522.1"/>
    </source>
</evidence>
<gene>
    <name evidence="1" type="ORF">PBRASI_LOCUS3990</name>
</gene>
<organism evidence="1 2">
    <name type="scientific">Paraglomus brasilianum</name>
    <dbReference type="NCBI Taxonomy" id="144538"/>
    <lineage>
        <taxon>Eukaryota</taxon>
        <taxon>Fungi</taxon>
        <taxon>Fungi incertae sedis</taxon>
        <taxon>Mucoromycota</taxon>
        <taxon>Glomeromycotina</taxon>
        <taxon>Glomeromycetes</taxon>
        <taxon>Paraglomerales</taxon>
        <taxon>Paraglomeraceae</taxon>
        <taxon>Paraglomus</taxon>
    </lineage>
</organism>
<dbReference type="OrthoDB" id="2305610at2759"/>